<dbReference type="Gene3D" id="3.40.630.30">
    <property type="match status" value="1"/>
</dbReference>
<reference evidence="3" key="1">
    <citation type="journal article" date="2019" name="Int. J. Syst. Evol. Microbiol.">
        <title>The Global Catalogue of Microorganisms (GCM) 10K type strain sequencing project: providing services to taxonomists for standard genome sequencing and annotation.</title>
        <authorList>
            <consortium name="The Broad Institute Genomics Platform"/>
            <consortium name="The Broad Institute Genome Sequencing Center for Infectious Disease"/>
            <person name="Wu L."/>
            <person name="Ma J."/>
        </authorList>
    </citation>
    <scope>NUCLEOTIDE SEQUENCE [LARGE SCALE GENOMIC DNA]</scope>
    <source>
        <strain evidence="3">CGMCC 1.14993</strain>
    </source>
</reference>
<dbReference type="InterPro" id="IPR000182">
    <property type="entry name" value="GNAT_dom"/>
</dbReference>
<dbReference type="SUPFAM" id="SSF55729">
    <property type="entry name" value="Acyl-CoA N-acyltransferases (Nat)"/>
    <property type="match status" value="1"/>
</dbReference>
<dbReference type="GO" id="GO:0016747">
    <property type="term" value="F:acyltransferase activity, transferring groups other than amino-acyl groups"/>
    <property type="evidence" value="ECO:0007669"/>
    <property type="project" value="InterPro"/>
</dbReference>
<dbReference type="CDD" id="cd04301">
    <property type="entry name" value="NAT_SF"/>
    <property type="match status" value="1"/>
</dbReference>
<dbReference type="PROSITE" id="PS51186">
    <property type="entry name" value="GNAT"/>
    <property type="match status" value="1"/>
</dbReference>
<dbReference type="InterPro" id="IPR016181">
    <property type="entry name" value="Acyl_CoA_acyltransferase"/>
</dbReference>
<dbReference type="Proteomes" id="UP000626244">
    <property type="component" value="Unassembled WGS sequence"/>
</dbReference>
<gene>
    <name evidence="2" type="ORF">GCM10007380_20820</name>
</gene>
<comment type="caution">
    <text evidence="2">The sequence shown here is derived from an EMBL/GenBank/DDBJ whole genome shotgun (WGS) entry which is preliminary data.</text>
</comment>
<sequence length="141" mass="16571">MQIIQQSNQEDTDYIRQKVIEYNMSKLPEKLLKPVEKVSFILKNEHESILGGITGTIVYNHLHVDFLWVDESQRGTGYGSNLLHKIEELAKVKKCRLIVLDSFSFQALEFYKKHGYKQFGVLNDYPEGFSQHFFEKRLNDE</sequence>
<dbReference type="Pfam" id="PF00583">
    <property type="entry name" value="Acetyltransf_1"/>
    <property type="match status" value="1"/>
</dbReference>
<evidence type="ECO:0000259" key="1">
    <source>
        <dbReference type="PROSITE" id="PS51186"/>
    </source>
</evidence>
<evidence type="ECO:0000313" key="3">
    <source>
        <dbReference type="Proteomes" id="UP000626244"/>
    </source>
</evidence>
<protein>
    <submittedName>
        <fullName evidence="2">N-acetyltransferase</fullName>
    </submittedName>
</protein>
<keyword evidence="3" id="KW-1185">Reference proteome</keyword>
<accession>A0A8J3EYL4</accession>
<feature type="domain" description="N-acetyltransferase" evidence="1">
    <location>
        <begin position="1"/>
        <end position="140"/>
    </location>
</feature>
<dbReference type="RefSeq" id="WP_087998447.1">
    <property type="nucleotide sequence ID" value="NZ_BMHB01000001.1"/>
</dbReference>
<dbReference type="AlphaFoldDB" id="A0A8J3EYL4"/>
<organism evidence="2 3">
    <name type="scientific">Gottfriedia solisilvae</name>
    <dbReference type="NCBI Taxonomy" id="1516104"/>
    <lineage>
        <taxon>Bacteria</taxon>
        <taxon>Bacillati</taxon>
        <taxon>Bacillota</taxon>
        <taxon>Bacilli</taxon>
        <taxon>Bacillales</taxon>
        <taxon>Bacillaceae</taxon>
        <taxon>Gottfriedia</taxon>
    </lineage>
</organism>
<name>A0A8J3EYL4_9BACI</name>
<dbReference type="EMBL" id="BMHB01000001">
    <property type="protein sequence ID" value="GGI14014.1"/>
    <property type="molecule type" value="Genomic_DNA"/>
</dbReference>
<evidence type="ECO:0000313" key="2">
    <source>
        <dbReference type="EMBL" id="GGI14014.1"/>
    </source>
</evidence>
<dbReference type="OrthoDB" id="9787920at2"/>
<proteinExistence type="predicted"/>